<reference evidence="2 3" key="1">
    <citation type="submission" date="2018-02" db="EMBL/GenBank/DDBJ databases">
        <title>Draft genome sequences of Elsinoe sp., causing black scab on jojoba.</title>
        <authorList>
            <person name="Stodart B."/>
            <person name="Jeffress S."/>
            <person name="Ash G."/>
            <person name="Arun Chinnappa K."/>
        </authorList>
    </citation>
    <scope>NUCLEOTIDE SEQUENCE [LARGE SCALE GENOMIC DNA]</scope>
    <source>
        <strain evidence="2 3">Hillstone_2</strain>
    </source>
</reference>
<dbReference type="AlphaFoldDB" id="A0A4U7AXW1"/>
<dbReference type="PANTHER" id="PTHR37948">
    <property type="entry name" value="ZGC:113208"/>
    <property type="match status" value="1"/>
</dbReference>
<feature type="compositionally biased region" description="Basic and acidic residues" evidence="1">
    <location>
        <begin position="1"/>
        <end position="13"/>
    </location>
</feature>
<comment type="caution">
    <text evidence="2">The sequence shown here is derived from an EMBL/GenBank/DDBJ whole genome shotgun (WGS) entry which is preliminary data.</text>
</comment>
<accession>A0A4U7AXW1</accession>
<dbReference type="Proteomes" id="UP000308133">
    <property type="component" value="Unassembled WGS sequence"/>
</dbReference>
<organism evidence="2 3">
    <name type="scientific">Elsinoe australis</name>
    <dbReference type="NCBI Taxonomy" id="40998"/>
    <lineage>
        <taxon>Eukaryota</taxon>
        <taxon>Fungi</taxon>
        <taxon>Dikarya</taxon>
        <taxon>Ascomycota</taxon>
        <taxon>Pezizomycotina</taxon>
        <taxon>Dothideomycetes</taxon>
        <taxon>Dothideomycetidae</taxon>
        <taxon>Myriangiales</taxon>
        <taxon>Elsinoaceae</taxon>
        <taxon>Elsinoe</taxon>
    </lineage>
</organism>
<name>A0A4U7AXW1_9PEZI</name>
<feature type="compositionally biased region" description="Polar residues" evidence="1">
    <location>
        <begin position="43"/>
        <end position="62"/>
    </location>
</feature>
<gene>
    <name evidence="2" type="ORF">C1H76_4537</name>
</gene>
<evidence type="ECO:0000256" key="1">
    <source>
        <dbReference type="SAM" id="MobiDB-lite"/>
    </source>
</evidence>
<feature type="compositionally biased region" description="Basic and acidic residues" evidence="1">
    <location>
        <begin position="23"/>
        <end position="33"/>
    </location>
</feature>
<dbReference type="EMBL" id="PTQR01000054">
    <property type="protein sequence ID" value="TKX23468.1"/>
    <property type="molecule type" value="Genomic_DNA"/>
</dbReference>
<feature type="region of interest" description="Disordered" evidence="1">
    <location>
        <begin position="1"/>
        <end position="100"/>
    </location>
</feature>
<evidence type="ECO:0000313" key="2">
    <source>
        <dbReference type="EMBL" id="TKX23468.1"/>
    </source>
</evidence>
<proteinExistence type="predicted"/>
<dbReference type="PANTHER" id="PTHR37948:SF1">
    <property type="entry name" value="BLL5189 PROTEIN"/>
    <property type="match status" value="1"/>
</dbReference>
<evidence type="ECO:0000313" key="3">
    <source>
        <dbReference type="Proteomes" id="UP000308133"/>
    </source>
</evidence>
<protein>
    <submittedName>
        <fullName evidence="2">Uncharacterized protein</fullName>
    </submittedName>
</protein>
<feature type="compositionally biased region" description="Low complexity" evidence="1">
    <location>
        <begin position="84"/>
        <end position="94"/>
    </location>
</feature>
<sequence length="316" mass="36582">MSDYETRRLEKIKRNQALLDDLGIARKELEKTKRPAPKKRKFTTSTPSQPTRASARIASTPSKPLYDENERTSRSAKRQKTTTSAPSQPPKALASPPPTPKYELAVLESNWYDWTPSAPVPTRTADGTFHFESHPTFLPNKSPLEMLTEGAFGGSYYRPLYSRTLGTTISDDWKRLPEEWLSQLNVEQQLTNSVHDPEVNKFGVKCGQSIEEWEANGWINAEWDVRGWFQWYERFFRGRRGDDDERQVGRWERCVGERGRWRRALAKGFLRKGVKSVADEGDGDEEEVSPVLCQTCHHWAWEMRQEYLDEVWTVGR</sequence>